<dbReference type="InterPro" id="IPR001460">
    <property type="entry name" value="PCN-bd_Tpept"/>
</dbReference>
<keyword evidence="1" id="KW-0121">Carboxypeptidase</keyword>
<dbReference type="InterPro" id="IPR050396">
    <property type="entry name" value="Glycosyltr_51/Transpeptidase"/>
</dbReference>
<dbReference type="PANTHER" id="PTHR32282:SF33">
    <property type="entry name" value="PEPTIDOGLYCAN GLYCOSYLTRANSFERASE"/>
    <property type="match status" value="1"/>
</dbReference>
<evidence type="ECO:0000256" key="8">
    <source>
        <dbReference type="ARBA" id="ARBA00049902"/>
    </source>
</evidence>
<feature type="region of interest" description="Disordered" evidence="9">
    <location>
        <begin position="824"/>
        <end position="882"/>
    </location>
</feature>
<comment type="caution">
    <text evidence="13">The sequence shown here is derived from an EMBL/GenBank/DDBJ whole genome shotgun (WGS) entry which is preliminary data.</text>
</comment>
<protein>
    <submittedName>
        <fullName evidence="13">Transglycosylase domain-containing protein</fullName>
    </submittedName>
</protein>
<feature type="compositionally biased region" description="Low complexity" evidence="9">
    <location>
        <begin position="837"/>
        <end position="859"/>
    </location>
</feature>
<evidence type="ECO:0000259" key="11">
    <source>
        <dbReference type="Pfam" id="PF00905"/>
    </source>
</evidence>
<evidence type="ECO:0000259" key="12">
    <source>
        <dbReference type="Pfam" id="PF00912"/>
    </source>
</evidence>
<dbReference type="Proteomes" id="UP001592531">
    <property type="component" value="Unassembled WGS sequence"/>
</dbReference>
<evidence type="ECO:0000256" key="10">
    <source>
        <dbReference type="SAM" id="Phobius"/>
    </source>
</evidence>
<evidence type="ECO:0000313" key="14">
    <source>
        <dbReference type="Proteomes" id="UP001592531"/>
    </source>
</evidence>
<dbReference type="InterPro" id="IPR012338">
    <property type="entry name" value="Beta-lactam/transpept-like"/>
</dbReference>
<dbReference type="Pfam" id="PF00905">
    <property type="entry name" value="Transpeptidase"/>
    <property type="match status" value="1"/>
</dbReference>
<feature type="compositionally biased region" description="Low complexity" evidence="9">
    <location>
        <begin position="122"/>
        <end position="139"/>
    </location>
</feature>
<dbReference type="InterPro" id="IPR001264">
    <property type="entry name" value="Glyco_trans_51"/>
</dbReference>
<evidence type="ECO:0000256" key="5">
    <source>
        <dbReference type="ARBA" id="ARBA00022801"/>
    </source>
</evidence>
<dbReference type="PANTHER" id="PTHR32282">
    <property type="entry name" value="BINDING PROTEIN TRANSPEPTIDASE, PUTATIVE-RELATED"/>
    <property type="match status" value="1"/>
</dbReference>
<keyword evidence="5" id="KW-0378">Hydrolase</keyword>
<keyword evidence="4" id="KW-0808">Transferase</keyword>
<proteinExistence type="predicted"/>
<feature type="compositionally biased region" description="Low complexity" evidence="9">
    <location>
        <begin position="100"/>
        <end position="114"/>
    </location>
</feature>
<feature type="domain" description="Penicillin-binding protein transpeptidase" evidence="11">
    <location>
        <begin position="503"/>
        <end position="772"/>
    </location>
</feature>
<dbReference type="EMBL" id="JBHFAB010000002">
    <property type="protein sequence ID" value="MFC1415733.1"/>
    <property type="molecule type" value="Genomic_DNA"/>
</dbReference>
<dbReference type="SUPFAM" id="SSF56601">
    <property type="entry name" value="beta-lactamase/transpeptidase-like"/>
    <property type="match status" value="1"/>
</dbReference>
<keyword evidence="2" id="KW-0645">Protease</keyword>
<accession>A0ABV6VPX1</accession>
<keyword evidence="3" id="KW-0328">Glycosyltransferase</keyword>
<dbReference type="Pfam" id="PF00912">
    <property type="entry name" value="Transgly"/>
    <property type="match status" value="1"/>
</dbReference>
<organism evidence="13 14">
    <name type="scientific">Streptacidiphilus cavernicola</name>
    <dbReference type="NCBI Taxonomy" id="3342716"/>
    <lineage>
        <taxon>Bacteria</taxon>
        <taxon>Bacillati</taxon>
        <taxon>Actinomycetota</taxon>
        <taxon>Actinomycetes</taxon>
        <taxon>Kitasatosporales</taxon>
        <taxon>Streptomycetaceae</taxon>
        <taxon>Streptacidiphilus</taxon>
    </lineage>
</organism>
<dbReference type="InterPro" id="IPR036950">
    <property type="entry name" value="PBP_transglycosylase"/>
</dbReference>
<dbReference type="InterPro" id="IPR023346">
    <property type="entry name" value="Lysozyme-like_dom_sf"/>
</dbReference>
<dbReference type="Gene3D" id="1.10.3810.10">
    <property type="entry name" value="Biosynthetic peptidoglycan transglycosylase-like"/>
    <property type="match status" value="1"/>
</dbReference>
<dbReference type="Gene3D" id="3.40.710.10">
    <property type="entry name" value="DD-peptidase/beta-lactamase superfamily"/>
    <property type="match status" value="1"/>
</dbReference>
<gene>
    <name evidence="13" type="ORF">ACEZDE_03605</name>
</gene>
<comment type="catalytic activity">
    <reaction evidence="7">
        <text>Preferential cleavage: (Ac)2-L-Lys-D-Ala-|-D-Ala. Also transpeptidation of peptidyl-alanyl moieties that are N-acyl substituents of D-alanine.</text>
        <dbReference type="EC" id="3.4.16.4"/>
    </reaction>
</comment>
<name>A0ABV6VPX1_9ACTN</name>
<feature type="region of interest" description="Disordered" evidence="9">
    <location>
        <begin position="735"/>
        <end position="756"/>
    </location>
</feature>
<evidence type="ECO:0000256" key="6">
    <source>
        <dbReference type="ARBA" id="ARBA00023268"/>
    </source>
</evidence>
<feature type="region of interest" description="Disordered" evidence="9">
    <location>
        <begin position="1"/>
        <end position="151"/>
    </location>
</feature>
<feature type="transmembrane region" description="Helical" evidence="10">
    <location>
        <begin position="156"/>
        <end position="180"/>
    </location>
</feature>
<keyword evidence="10" id="KW-1133">Transmembrane helix</keyword>
<dbReference type="SUPFAM" id="SSF53955">
    <property type="entry name" value="Lysozyme-like"/>
    <property type="match status" value="1"/>
</dbReference>
<feature type="compositionally biased region" description="Polar residues" evidence="9">
    <location>
        <begin position="87"/>
        <end position="98"/>
    </location>
</feature>
<keyword evidence="10" id="KW-0812">Transmembrane</keyword>
<comment type="catalytic activity">
    <reaction evidence="8">
        <text>[GlcNAc-(1-&gt;4)-Mur2Ac(oyl-L-Ala-gamma-D-Glu-L-Lys-D-Ala-D-Ala)](n)-di-trans,octa-cis-undecaprenyl diphosphate + beta-D-GlcNAc-(1-&gt;4)-Mur2Ac(oyl-L-Ala-gamma-D-Glu-L-Lys-D-Ala-D-Ala)-di-trans,octa-cis-undecaprenyl diphosphate = [GlcNAc-(1-&gt;4)-Mur2Ac(oyl-L-Ala-gamma-D-Glu-L-Lys-D-Ala-D-Ala)](n+1)-di-trans,octa-cis-undecaprenyl diphosphate + di-trans,octa-cis-undecaprenyl diphosphate + H(+)</text>
        <dbReference type="Rhea" id="RHEA:23708"/>
        <dbReference type="Rhea" id="RHEA-COMP:9602"/>
        <dbReference type="Rhea" id="RHEA-COMP:9603"/>
        <dbReference type="ChEBI" id="CHEBI:15378"/>
        <dbReference type="ChEBI" id="CHEBI:58405"/>
        <dbReference type="ChEBI" id="CHEBI:60033"/>
        <dbReference type="ChEBI" id="CHEBI:78435"/>
        <dbReference type="EC" id="2.4.99.28"/>
    </reaction>
</comment>
<keyword evidence="6" id="KW-0511">Multifunctional enzyme</keyword>
<feature type="domain" description="Glycosyl transferase family 51" evidence="12">
    <location>
        <begin position="218"/>
        <end position="402"/>
    </location>
</feature>
<reference evidence="13 14" key="1">
    <citation type="submission" date="2024-09" db="EMBL/GenBank/DDBJ databases">
        <authorList>
            <person name="Lee S.D."/>
        </authorList>
    </citation>
    <scope>NUCLEOTIDE SEQUENCE [LARGE SCALE GENOMIC DNA]</scope>
    <source>
        <strain evidence="13 14">N8-3</strain>
    </source>
</reference>
<evidence type="ECO:0000256" key="1">
    <source>
        <dbReference type="ARBA" id="ARBA00022645"/>
    </source>
</evidence>
<keyword evidence="10" id="KW-0472">Membrane</keyword>
<evidence type="ECO:0000256" key="9">
    <source>
        <dbReference type="SAM" id="MobiDB-lite"/>
    </source>
</evidence>
<keyword evidence="14" id="KW-1185">Reference proteome</keyword>
<evidence type="ECO:0000256" key="3">
    <source>
        <dbReference type="ARBA" id="ARBA00022676"/>
    </source>
</evidence>
<evidence type="ECO:0000256" key="2">
    <source>
        <dbReference type="ARBA" id="ARBA00022670"/>
    </source>
</evidence>
<sequence length="882" mass="91210">MSAKRSGRDPQPKRQPPAESAAEPPAEPPARSGSEPPAKPVAASAAERSAQSAAEPLAESVAASDRSARSGSEPPAKPVTASAADRSAQSATDRSAQSGAEPPAEPVAASAAEPPAEPPADPRAQSAAEPPAEASAEPAAHPHPHARATSSHKGTLALRLLGASVLAGGLAAALALPVVAAVGMTGKAAVTGFESIPDTFTAPALSQASTVYDSAGGVIATVYSRDRTVVPLTKIAPVMQHALIDIEDARFYDHGAIDLRGTLRALSENLGSAQVSQGGSTLTQQYVKNVFVEQAGDDQQAVLEAQRQTVGRKIAEMKYAIRLEETLSKDQILADYLNITFFGEQAYGIEAAAERYFSVHASELTLTQAATLAGLVQSPSRYDPVLNPDEAKARRDTVLDAMAANNSITADQATAAKAQPLGLAVSRPQQGCITAQKGEAFFCDYVQHVFLNSTAFGATAAEREQLWDAGGLKIHTTLDPIAQTAAQKAVTSHVYATDRAAAAVSLVQPGTGKILGMAQSRPYGPGDHQTELNYNVDRLMGGGNGFQTGSTFKPVTAAAALEAGISMSQSFPAPYQDDYPAMRTCDGAVLPQVPGDQNDSPSLVGPFTMPDAMAQSVNTYFVPLEAKTGLCKVVQMAGKLGLGSQALVDKPGHLKPIDQVQSLTLGTNNFTPLQMAAVYATFAARGHYCAPIALTSVTTPDHRSIPVPAASCRRVMTVHTADSITTMLHGVVQDGTGAPAGLSDRDDAGKTGTTDGHRQVWFTGFTAQVSAATVVSDTQAPLGSLSYRSYAGQSIGEAFGGTLAGPIWKEAMTGALHGQPSLSLAKVTLPTPPPPSSDSVAAKPAAKPAAKHAAAPARRPAAKKKPAARPRAGHPAHRKAHH</sequence>
<feature type="compositionally biased region" description="Low complexity" evidence="9">
    <location>
        <begin position="17"/>
        <end position="56"/>
    </location>
</feature>
<feature type="compositionally biased region" description="Basic and acidic residues" evidence="9">
    <location>
        <begin position="1"/>
        <end position="12"/>
    </location>
</feature>
<evidence type="ECO:0000256" key="7">
    <source>
        <dbReference type="ARBA" id="ARBA00034000"/>
    </source>
</evidence>
<evidence type="ECO:0000256" key="4">
    <source>
        <dbReference type="ARBA" id="ARBA00022679"/>
    </source>
</evidence>
<dbReference type="RefSeq" id="WP_380531940.1">
    <property type="nucleotide sequence ID" value="NZ_JBHFAB010000002.1"/>
</dbReference>
<evidence type="ECO:0000313" key="13">
    <source>
        <dbReference type="EMBL" id="MFC1415733.1"/>
    </source>
</evidence>
<feature type="compositionally biased region" description="Basic residues" evidence="9">
    <location>
        <begin position="860"/>
        <end position="882"/>
    </location>
</feature>